<dbReference type="EMBL" id="CM046128">
    <property type="protein sequence ID" value="KAI8433191.1"/>
    <property type="molecule type" value="Genomic_DNA"/>
</dbReference>
<comment type="caution">
    <text evidence="1">The sequence shown here is derived from an EMBL/GenBank/DDBJ whole genome shotgun (WGS) entry which is preliminary data.</text>
</comment>
<gene>
    <name evidence="1" type="ORF">MSG28_015283</name>
</gene>
<accession>A0ACC0KAK2</accession>
<dbReference type="Proteomes" id="UP001064048">
    <property type="component" value="Chromosome 28"/>
</dbReference>
<proteinExistence type="predicted"/>
<evidence type="ECO:0000313" key="1">
    <source>
        <dbReference type="EMBL" id="KAI8433191.1"/>
    </source>
</evidence>
<organism evidence="1 2">
    <name type="scientific">Choristoneura fumiferana</name>
    <name type="common">Spruce budworm moth</name>
    <name type="synonym">Archips fumiferana</name>
    <dbReference type="NCBI Taxonomy" id="7141"/>
    <lineage>
        <taxon>Eukaryota</taxon>
        <taxon>Metazoa</taxon>
        <taxon>Ecdysozoa</taxon>
        <taxon>Arthropoda</taxon>
        <taxon>Hexapoda</taxon>
        <taxon>Insecta</taxon>
        <taxon>Pterygota</taxon>
        <taxon>Neoptera</taxon>
        <taxon>Endopterygota</taxon>
        <taxon>Lepidoptera</taxon>
        <taxon>Glossata</taxon>
        <taxon>Ditrysia</taxon>
        <taxon>Tortricoidea</taxon>
        <taxon>Tortricidae</taxon>
        <taxon>Tortricinae</taxon>
        <taxon>Choristoneura</taxon>
    </lineage>
</organism>
<sequence>MASEIYIKPEPCPESPDASAGIEHSSNEAESGMETEFVNIKIEPTITISIKQEPPDYLDCPIKHEPPKYVENEQTNILNPTEQIDVQVSGPPENIIIKVEPADPDDVTYVSQDHVAGRMSLRFSTGLLGNSNELEYAAQFHAPCCRCLQYCQHVEPTAASGPPVLPVQIASRPKTPQTILPDLSDTDFALAAQSTNLNGSFHCPICNKKFVNRGNVLRHMPIHNREVYKCEFCTKEYTNKAFYDKHMYMHSLEKKYQCEKCMKRFRTTSNLEQHKKSHLEVKPFVCDICERPFSIRGNMLKHKQRHNCKKPNTDPITCNICNKVFEKEYLLKVTCSVTLRKSRSTATYVCTILNIKAL</sequence>
<name>A0ACC0KAK2_CHOFU</name>
<reference evidence="1 2" key="1">
    <citation type="journal article" date="2022" name="Genome Biol. Evol.">
        <title>The Spruce Budworm Genome: Reconstructing the Evolutionary History of Antifreeze Proteins.</title>
        <authorList>
            <person name="Beliveau C."/>
            <person name="Gagne P."/>
            <person name="Picq S."/>
            <person name="Vernygora O."/>
            <person name="Keeling C.I."/>
            <person name="Pinkney K."/>
            <person name="Doucet D."/>
            <person name="Wen F."/>
            <person name="Johnston J.S."/>
            <person name="Maaroufi H."/>
            <person name="Boyle B."/>
            <person name="Laroche J."/>
            <person name="Dewar K."/>
            <person name="Juretic N."/>
            <person name="Blackburn G."/>
            <person name="Nisole A."/>
            <person name="Brunet B."/>
            <person name="Brandao M."/>
            <person name="Lumley L."/>
            <person name="Duan J."/>
            <person name="Quan G."/>
            <person name="Lucarotti C.J."/>
            <person name="Roe A.D."/>
            <person name="Sperling F.A.H."/>
            <person name="Levesque R.C."/>
            <person name="Cusson M."/>
        </authorList>
    </citation>
    <scope>NUCLEOTIDE SEQUENCE [LARGE SCALE GENOMIC DNA]</scope>
    <source>
        <strain evidence="1">Glfc:IPQL:Cfum</strain>
    </source>
</reference>
<evidence type="ECO:0000313" key="2">
    <source>
        <dbReference type="Proteomes" id="UP001064048"/>
    </source>
</evidence>
<keyword evidence="2" id="KW-1185">Reference proteome</keyword>
<protein>
    <submittedName>
        <fullName evidence="1">Uncharacterized protein</fullName>
    </submittedName>
</protein>